<dbReference type="GO" id="GO:0016020">
    <property type="term" value="C:membrane"/>
    <property type="evidence" value="ECO:0007669"/>
    <property type="project" value="UniProtKB-ARBA"/>
</dbReference>
<feature type="transmembrane region" description="Helical" evidence="5">
    <location>
        <begin position="359"/>
        <end position="379"/>
    </location>
</feature>
<dbReference type="Gene3D" id="1.20.1250.20">
    <property type="entry name" value="MFS general substrate transporter like domains"/>
    <property type="match status" value="2"/>
</dbReference>
<proteinExistence type="predicted"/>
<comment type="caution">
    <text evidence="7">The sequence shown here is derived from an EMBL/GenBank/DDBJ whole genome shotgun (WGS) entry which is preliminary data.</text>
</comment>
<feature type="transmembrane region" description="Helical" evidence="5">
    <location>
        <begin position="84"/>
        <end position="103"/>
    </location>
</feature>
<dbReference type="CDD" id="cd06174">
    <property type="entry name" value="MFS"/>
    <property type="match status" value="1"/>
</dbReference>
<dbReference type="Proteomes" id="UP000318053">
    <property type="component" value="Unassembled WGS sequence"/>
</dbReference>
<dbReference type="InterPro" id="IPR020846">
    <property type="entry name" value="MFS_dom"/>
</dbReference>
<organism evidence="7 8">
    <name type="scientific">Allorhodopirellula solitaria</name>
    <dbReference type="NCBI Taxonomy" id="2527987"/>
    <lineage>
        <taxon>Bacteria</taxon>
        <taxon>Pseudomonadati</taxon>
        <taxon>Planctomycetota</taxon>
        <taxon>Planctomycetia</taxon>
        <taxon>Pirellulales</taxon>
        <taxon>Pirellulaceae</taxon>
        <taxon>Allorhodopirellula</taxon>
    </lineage>
</organism>
<evidence type="ECO:0000256" key="5">
    <source>
        <dbReference type="SAM" id="Phobius"/>
    </source>
</evidence>
<keyword evidence="2 5" id="KW-0812">Transmembrane</keyword>
<comment type="subcellular location">
    <subcellularLocation>
        <location evidence="1">Endomembrane system</location>
        <topology evidence="1">Multi-pass membrane protein</topology>
    </subcellularLocation>
</comment>
<keyword evidence="4 5" id="KW-0472">Membrane</keyword>
<reference evidence="7 8" key="1">
    <citation type="submission" date="2019-02" db="EMBL/GenBank/DDBJ databases">
        <title>Deep-cultivation of Planctomycetes and their phenomic and genomic characterization uncovers novel biology.</title>
        <authorList>
            <person name="Wiegand S."/>
            <person name="Jogler M."/>
            <person name="Boedeker C."/>
            <person name="Pinto D."/>
            <person name="Vollmers J."/>
            <person name="Rivas-Marin E."/>
            <person name="Kohn T."/>
            <person name="Peeters S.H."/>
            <person name="Heuer A."/>
            <person name="Rast P."/>
            <person name="Oberbeckmann S."/>
            <person name="Bunk B."/>
            <person name="Jeske O."/>
            <person name="Meyerdierks A."/>
            <person name="Storesund J.E."/>
            <person name="Kallscheuer N."/>
            <person name="Luecker S."/>
            <person name="Lage O.M."/>
            <person name="Pohl T."/>
            <person name="Merkel B.J."/>
            <person name="Hornburger P."/>
            <person name="Mueller R.-W."/>
            <person name="Bruemmer F."/>
            <person name="Labrenz M."/>
            <person name="Spormann A.M."/>
            <person name="Op Den Camp H."/>
            <person name="Overmann J."/>
            <person name="Amann R."/>
            <person name="Jetten M.S.M."/>
            <person name="Mascher T."/>
            <person name="Medema M.H."/>
            <person name="Devos D.P."/>
            <person name="Kaster A.-K."/>
            <person name="Ovreas L."/>
            <person name="Rohde M."/>
            <person name="Galperin M.Y."/>
            <person name="Jogler C."/>
        </authorList>
    </citation>
    <scope>NUCLEOTIDE SEQUENCE [LARGE SCALE GENOMIC DNA]</scope>
    <source>
        <strain evidence="7 8">CA85</strain>
    </source>
</reference>
<evidence type="ECO:0000313" key="8">
    <source>
        <dbReference type="Proteomes" id="UP000318053"/>
    </source>
</evidence>
<dbReference type="OrthoDB" id="9783227at2"/>
<feature type="domain" description="Major facilitator superfamily (MFS) profile" evidence="6">
    <location>
        <begin position="19"/>
        <end position="423"/>
    </location>
</feature>
<dbReference type="Pfam" id="PF07690">
    <property type="entry name" value="MFS_1"/>
    <property type="match status" value="1"/>
</dbReference>
<dbReference type="SUPFAM" id="SSF103473">
    <property type="entry name" value="MFS general substrate transporter"/>
    <property type="match status" value="1"/>
</dbReference>
<evidence type="ECO:0000256" key="3">
    <source>
        <dbReference type="ARBA" id="ARBA00022989"/>
    </source>
</evidence>
<protein>
    <submittedName>
        <fullName evidence="7">Inner membrane protein YqcE</fullName>
    </submittedName>
</protein>
<feature type="transmembrane region" description="Helical" evidence="5">
    <location>
        <begin position="271"/>
        <end position="292"/>
    </location>
</feature>
<feature type="transmembrane region" description="Helical" evidence="5">
    <location>
        <begin position="52"/>
        <end position="72"/>
    </location>
</feature>
<evidence type="ECO:0000256" key="4">
    <source>
        <dbReference type="ARBA" id="ARBA00023136"/>
    </source>
</evidence>
<evidence type="ECO:0000313" key="7">
    <source>
        <dbReference type="EMBL" id="TWT59176.1"/>
    </source>
</evidence>
<gene>
    <name evidence="7" type="primary">yqcE</name>
    <name evidence="7" type="ORF">CA85_38720</name>
</gene>
<evidence type="ECO:0000256" key="1">
    <source>
        <dbReference type="ARBA" id="ARBA00004127"/>
    </source>
</evidence>
<dbReference type="GO" id="GO:0061513">
    <property type="term" value="F:glucose 6-phosphate:phosphate antiporter activity"/>
    <property type="evidence" value="ECO:0007669"/>
    <property type="project" value="TreeGrafter"/>
</dbReference>
<sequence>MHSPDSESPPRARRHWYAIATLIVAGEAIFFLPFVIARVFRPTLLEVFGLSNWQLGMAFSAYGITAMLSYFPGGPLADRFAARTLMSIALASTAAGGLVMAAIPDLNTFILLYAFWGLTTVLVFWAALIRATRSWGGQDMQGRAFGFLDGGRGLVAAIIGSLAVAIFAALLPADLETSTLAQRGEAFRHVILLFTAVTFLTALLVWCVLPDEETTTVVTNDQSAWEGIRYVARLPTVWLQAAIIVCAYVGYKGLDDVSLYAKEALGFDEVSAAYASTISMWVRPPAAIITGWIADRYRVTSVTCWAFIAMLLGSLVAASGVIQMGMTALFFATILTTSAAIFALRGLYFSIMREGNIPFVYTGSAVGLVSAIGYTPEVFMGPLMGFLLDRSPGAIGHQQVFAVIAVFSLIGLAATLWYQRLSAPTLTPKTEGS</sequence>
<dbReference type="InterPro" id="IPR051337">
    <property type="entry name" value="OPA_Antiporter"/>
</dbReference>
<dbReference type="EMBL" id="SJPK01000011">
    <property type="protein sequence ID" value="TWT59176.1"/>
    <property type="molecule type" value="Genomic_DNA"/>
</dbReference>
<feature type="transmembrane region" description="Helical" evidence="5">
    <location>
        <begin position="399"/>
        <end position="418"/>
    </location>
</feature>
<dbReference type="InterPro" id="IPR011701">
    <property type="entry name" value="MFS"/>
</dbReference>
<dbReference type="PANTHER" id="PTHR43826:SF3">
    <property type="entry name" value="GLUCOSE-6-PHOSPHATE EXCHANGER SLC37A4"/>
    <property type="match status" value="1"/>
</dbReference>
<feature type="transmembrane region" description="Helical" evidence="5">
    <location>
        <begin position="304"/>
        <end position="322"/>
    </location>
</feature>
<name>A0A5C5X7Y2_9BACT</name>
<dbReference type="RefSeq" id="WP_146392783.1">
    <property type="nucleotide sequence ID" value="NZ_SJPK01000011.1"/>
</dbReference>
<dbReference type="GO" id="GO:0035435">
    <property type="term" value="P:phosphate ion transmembrane transport"/>
    <property type="evidence" value="ECO:0007669"/>
    <property type="project" value="TreeGrafter"/>
</dbReference>
<keyword evidence="3 5" id="KW-1133">Transmembrane helix</keyword>
<feature type="transmembrane region" description="Helical" evidence="5">
    <location>
        <begin position="328"/>
        <end position="347"/>
    </location>
</feature>
<feature type="transmembrane region" description="Helical" evidence="5">
    <location>
        <begin position="16"/>
        <end position="40"/>
    </location>
</feature>
<accession>A0A5C5X7Y2</accession>
<dbReference type="AlphaFoldDB" id="A0A5C5X7Y2"/>
<keyword evidence="8" id="KW-1185">Reference proteome</keyword>
<dbReference type="InterPro" id="IPR036259">
    <property type="entry name" value="MFS_trans_sf"/>
</dbReference>
<dbReference type="PANTHER" id="PTHR43826">
    <property type="entry name" value="GLUCOSE-6-PHOSPHATE EXCHANGER SLC37A4"/>
    <property type="match status" value="1"/>
</dbReference>
<feature type="transmembrane region" description="Helical" evidence="5">
    <location>
        <begin position="150"/>
        <end position="170"/>
    </location>
</feature>
<evidence type="ECO:0000256" key="2">
    <source>
        <dbReference type="ARBA" id="ARBA00022692"/>
    </source>
</evidence>
<feature type="transmembrane region" description="Helical" evidence="5">
    <location>
        <begin position="109"/>
        <end position="129"/>
    </location>
</feature>
<dbReference type="GO" id="GO:0012505">
    <property type="term" value="C:endomembrane system"/>
    <property type="evidence" value="ECO:0007669"/>
    <property type="project" value="UniProtKB-SubCell"/>
</dbReference>
<dbReference type="PROSITE" id="PS50850">
    <property type="entry name" value="MFS"/>
    <property type="match status" value="1"/>
</dbReference>
<feature type="transmembrane region" description="Helical" evidence="5">
    <location>
        <begin position="230"/>
        <end position="251"/>
    </location>
</feature>
<feature type="transmembrane region" description="Helical" evidence="5">
    <location>
        <begin position="190"/>
        <end position="209"/>
    </location>
</feature>
<evidence type="ECO:0000259" key="6">
    <source>
        <dbReference type="PROSITE" id="PS50850"/>
    </source>
</evidence>